<dbReference type="InterPro" id="IPR000977">
    <property type="entry name" value="DNA_ligase_ATP-dep"/>
</dbReference>
<keyword evidence="12" id="KW-0131">Cell cycle</keyword>
<evidence type="ECO:0000256" key="10">
    <source>
        <dbReference type="ARBA" id="ARBA00023204"/>
    </source>
</evidence>
<evidence type="ECO:0000313" key="19">
    <source>
        <dbReference type="Proteomes" id="UP000245942"/>
    </source>
</evidence>
<dbReference type="FunFam" id="3.30.470.30:FF:000002">
    <property type="entry name" value="DNA ligase"/>
    <property type="match status" value="1"/>
</dbReference>
<evidence type="ECO:0000256" key="11">
    <source>
        <dbReference type="ARBA" id="ARBA00023242"/>
    </source>
</evidence>
<evidence type="ECO:0000259" key="17">
    <source>
        <dbReference type="PROSITE" id="PS50160"/>
    </source>
</evidence>
<dbReference type="PROSITE" id="PS00697">
    <property type="entry name" value="DNA_LIGASE_A1"/>
    <property type="match status" value="1"/>
</dbReference>
<keyword evidence="10 14" id="KW-0234">DNA repair</keyword>
<dbReference type="InterPro" id="IPR012308">
    <property type="entry name" value="DNA_ligase_ATP-dep_N"/>
</dbReference>
<evidence type="ECO:0000256" key="5">
    <source>
        <dbReference type="ARBA" id="ARBA00022705"/>
    </source>
</evidence>
<dbReference type="InterPro" id="IPR012309">
    <property type="entry name" value="DNA_ligase_ATP-dep_C"/>
</dbReference>
<dbReference type="EMBL" id="KZ819326">
    <property type="protein sequence ID" value="PWN20989.1"/>
    <property type="molecule type" value="Genomic_DNA"/>
</dbReference>
<dbReference type="GO" id="GO:0003677">
    <property type="term" value="F:DNA binding"/>
    <property type="evidence" value="ECO:0007669"/>
    <property type="project" value="InterPro"/>
</dbReference>
<keyword evidence="9 14" id="KW-0233">DNA recombination</keyword>
<feature type="domain" description="ATP-dependent DNA ligase family profile" evidence="17">
    <location>
        <begin position="635"/>
        <end position="772"/>
    </location>
</feature>
<dbReference type="GO" id="GO:0006281">
    <property type="term" value="P:DNA repair"/>
    <property type="evidence" value="ECO:0007669"/>
    <property type="project" value="UniProtKB-KW"/>
</dbReference>
<feature type="region of interest" description="Disordered" evidence="16">
    <location>
        <begin position="1"/>
        <end position="235"/>
    </location>
</feature>
<dbReference type="Gene3D" id="1.10.3260.10">
    <property type="entry name" value="DNA ligase, ATP-dependent, N-terminal domain"/>
    <property type="match status" value="1"/>
</dbReference>
<evidence type="ECO:0000256" key="15">
    <source>
        <dbReference type="RuleBase" id="RU004196"/>
    </source>
</evidence>
<dbReference type="GO" id="GO:0003910">
    <property type="term" value="F:DNA ligase (ATP) activity"/>
    <property type="evidence" value="ECO:0007669"/>
    <property type="project" value="UniProtKB-EC"/>
</dbReference>
<feature type="region of interest" description="Disordered" evidence="16">
    <location>
        <begin position="541"/>
        <end position="561"/>
    </location>
</feature>
<keyword evidence="3 14" id="KW-0436">Ligase</keyword>
<keyword evidence="7 14" id="KW-0227">DNA damage</keyword>
<evidence type="ECO:0000256" key="6">
    <source>
        <dbReference type="ARBA" id="ARBA00022741"/>
    </source>
</evidence>
<accession>A0A316U6X2</accession>
<dbReference type="InterPro" id="IPR050191">
    <property type="entry name" value="ATP-dep_DNA_ligase"/>
</dbReference>
<feature type="compositionally biased region" description="Acidic residues" evidence="16">
    <location>
        <begin position="68"/>
        <end position="79"/>
    </location>
</feature>
<comment type="catalytic activity">
    <reaction evidence="13 14">
        <text>ATP + (deoxyribonucleotide)n-3'-hydroxyl + 5'-phospho-(deoxyribonucleotide)m = (deoxyribonucleotide)n+m + AMP + diphosphate.</text>
        <dbReference type="EC" id="6.5.1.1"/>
    </reaction>
</comment>
<keyword evidence="8 14" id="KW-0067">ATP-binding</keyword>
<dbReference type="InterPro" id="IPR012340">
    <property type="entry name" value="NA-bd_OB-fold"/>
</dbReference>
<dbReference type="RefSeq" id="XP_025348149.1">
    <property type="nucleotide sequence ID" value="XM_025494252.1"/>
</dbReference>
<dbReference type="GO" id="GO:0071897">
    <property type="term" value="P:DNA biosynthetic process"/>
    <property type="evidence" value="ECO:0007669"/>
    <property type="project" value="InterPro"/>
</dbReference>
<comment type="subcellular location">
    <subcellularLocation>
        <location evidence="1">Nucleus</location>
    </subcellularLocation>
</comment>
<evidence type="ECO:0000256" key="16">
    <source>
        <dbReference type="SAM" id="MobiDB-lite"/>
    </source>
</evidence>
<dbReference type="PROSITE" id="PS00333">
    <property type="entry name" value="DNA_LIGASE_A2"/>
    <property type="match status" value="1"/>
</dbReference>
<feature type="compositionally biased region" description="Low complexity" evidence="16">
    <location>
        <begin position="166"/>
        <end position="183"/>
    </location>
</feature>
<dbReference type="PANTHER" id="PTHR45674">
    <property type="entry name" value="DNA LIGASE 1/3 FAMILY MEMBER"/>
    <property type="match status" value="1"/>
</dbReference>
<protein>
    <recommendedName>
        <fullName evidence="14">DNA ligase</fullName>
        <ecNumber evidence="14">6.5.1.1</ecNumber>
    </recommendedName>
</protein>
<evidence type="ECO:0000256" key="7">
    <source>
        <dbReference type="ARBA" id="ARBA00022763"/>
    </source>
</evidence>
<dbReference type="InterPro" id="IPR016059">
    <property type="entry name" value="DNA_ligase_ATP-dep_CS"/>
</dbReference>
<keyword evidence="5" id="KW-0235">DNA replication</keyword>
<proteinExistence type="inferred from homology"/>
<gene>
    <name evidence="18" type="ORF">BCV69DRAFT_298782</name>
</gene>
<dbReference type="GeneID" id="37015986"/>
<evidence type="ECO:0000256" key="1">
    <source>
        <dbReference type="ARBA" id="ARBA00004123"/>
    </source>
</evidence>
<dbReference type="FunFam" id="1.10.3260.10:FF:000001">
    <property type="entry name" value="DNA ligase"/>
    <property type="match status" value="1"/>
</dbReference>
<dbReference type="Pfam" id="PF01068">
    <property type="entry name" value="DNA_ligase_A_M"/>
    <property type="match status" value="2"/>
</dbReference>
<dbReference type="SUPFAM" id="SSF50249">
    <property type="entry name" value="Nucleic acid-binding proteins"/>
    <property type="match status" value="1"/>
</dbReference>
<dbReference type="PROSITE" id="PS50160">
    <property type="entry name" value="DNA_LIGASE_A3"/>
    <property type="match status" value="1"/>
</dbReference>
<evidence type="ECO:0000256" key="3">
    <source>
        <dbReference type="ARBA" id="ARBA00022598"/>
    </source>
</evidence>
<dbReference type="Gene3D" id="3.30.1490.70">
    <property type="match status" value="1"/>
</dbReference>
<dbReference type="EC" id="6.5.1.1" evidence="14"/>
<feature type="region of interest" description="Disordered" evidence="16">
    <location>
        <begin position="867"/>
        <end position="905"/>
    </location>
</feature>
<name>A0A316U6X2_9BASI</name>
<dbReference type="SUPFAM" id="SSF117018">
    <property type="entry name" value="ATP-dependent DNA ligase DNA-binding domain"/>
    <property type="match status" value="1"/>
</dbReference>
<dbReference type="InterPro" id="IPR012310">
    <property type="entry name" value="DNA_ligase_ATP-dep_cent"/>
</dbReference>
<dbReference type="PANTHER" id="PTHR45674:SF4">
    <property type="entry name" value="DNA LIGASE 1"/>
    <property type="match status" value="1"/>
</dbReference>
<dbReference type="Pfam" id="PF04679">
    <property type="entry name" value="DNA_ligase_A_C"/>
    <property type="match status" value="1"/>
</dbReference>
<dbReference type="NCBIfam" id="TIGR00574">
    <property type="entry name" value="dnl1"/>
    <property type="match status" value="1"/>
</dbReference>
<evidence type="ECO:0000313" key="18">
    <source>
        <dbReference type="EMBL" id="PWN20989.1"/>
    </source>
</evidence>
<dbReference type="STRING" id="1684307.A0A316U6X2"/>
<evidence type="ECO:0000256" key="8">
    <source>
        <dbReference type="ARBA" id="ARBA00022840"/>
    </source>
</evidence>
<keyword evidence="6 14" id="KW-0547">Nucleotide-binding</keyword>
<sequence>MAPSAVSKQSTLGGFMKYPPGASKPPPQQSDIRSAMKKPDANGSKAKAAASTSASAQVKEEYRMEEDAVKDEEESEDDLPVASSSARGKKRRVADSDSEQEEKAIPAASKPPAKAPKAESQVISSSASTSTATKDKASGGAAGSKKPSEAAKTASKVPATAPVPEVSASSSKTKVQSKSVSPGEESEDDAEASSSAGEDDKEDQKAHKSVAAFFMKPSEKKANGASSSSSKKAEWEWEKGQPVPYAALAHSFSAIEATTKRLEIQALLSELLTKVIERASKPEEVTQVVYLCINRLCPDYIGMELGLGEGLIVKALAQSFGREVSKIKKDLEQKGDLGLVALASRAKQPTMFAGKALTVPGVFSTLKEIATLSGNKSQERKLGLIKKLLAACKGEETKWIIRSLEGKLRIGLAERTVLVSLAQSAVNHRIGSKKHKMSAEDLSAELEKGTSLLKAVYSEMPNYDRIIPALIETGPEGLRKSCQLTPGIPLKPMLAKPTKAITEVLDRFEGKAFTCEYKYDGERAQVHFYVPGEAKAIEGEDAAPTTTVEAPGGSSGKKGKLGVFSRNSEDMSVKYPDLLESIPNFVKPSTKSFVLDAEVTAWKKAEMDEQGNVTDAGGLLPFQQLSTRKRKGVELDKIAVRVKLFAFDLLYINGESLLHEDLATRRAKLREHFQPVENEFDFATSQDCNTVEEIQTFLDASVADRCEGLMVKMLQGEDAFYEPSRRSMNWLKLKKDYLSGTGDSLDLVVIGGYYGKGKRTHVYGAFLLGCWDADSESFQSVCKIGTGFSEANLEAFTAQLKPLELTVKKGYYDVGGAAPDVFFEPKIVWEVLTADLSLSPVYTAAKGAVESRGISLRFPRFIRIREDKDAEDSTSPEQIADMYRAQASAAKGSKGGGGGGEDEYW</sequence>
<dbReference type="GO" id="GO:0051301">
    <property type="term" value="P:cell division"/>
    <property type="evidence" value="ECO:0007669"/>
    <property type="project" value="UniProtKB-KW"/>
</dbReference>
<dbReference type="Proteomes" id="UP000245942">
    <property type="component" value="Unassembled WGS sequence"/>
</dbReference>
<dbReference type="Gene3D" id="3.30.470.30">
    <property type="entry name" value="DNA ligase/mRNA capping enzyme"/>
    <property type="match status" value="1"/>
</dbReference>
<dbReference type="FunFam" id="2.40.50.140:FF:000062">
    <property type="entry name" value="DNA ligase"/>
    <property type="match status" value="1"/>
</dbReference>
<dbReference type="GO" id="GO:0005634">
    <property type="term" value="C:nucleus"/>
    <property type="evidence" value="ECO:0007669"/>
    <property type="project" value="UniProtKB-SubCell"/>
</dbReference>
<organism evidence="18 19">
    <name type="scientific">Pseudomicrostroma glucosiphilum</name>
    <dbReference type="NCBI Taxonomy" id="1684307"/>
    <lineage>
        <taxon>Eukaryota</taxon>
        <taxon>Fungi</taxon>
        <taxon>Dikarya</taxon>
        <taxon>Basidiomycota</taxon>
        <taxon>Ustilaginomycotina</taxon>
        <taxon>Exobasidiomycetes</taxon>
        <taxon>Microstromatales</taxon>
        <taxon>Microstromatales incertae sedis</taxon>
        <taxon>Pseudomicrostroma</taxon>
    </lineage>
</organism>
<evidence type="ECO:0000256" key="13">
    <source>
        <dbReference type="ARBA" id="ARBA00034003"/>
    </source>
</evidence>
<dbReference type="Gene3D" id="2.40.50.140">
    <property type="entry name" value="Nucleic acid-binding proteins"/>
    <property type="match status" value="1"/>
</dbReference>
<keyword evidence="19" id="KW-1185">Reference proteome</keyword>
<evidence type="ECO:0000256" key="4">
    <source>
        <dbReference type="ARBA" id="ARBA00022618"/>
    </source>
</evidence>
<keyword evidence="4" id="KW-0132">Cell division</keyword>
<feature type="compositionally biased region" description="Low complexity" evidence="16">
    <location>
        <begin position="44"/>
        <end position="56"/>
    </location>
</feature>
<dbReference type="Pfam" id="PF04675">
    <property type="entry name" value="DNA_ligase_A_N"/>
    <property type="match status" value="1"/>
</dbReference>
<dbReference type="GO" id="GO:0005739">
    <property type="term" value="C:mitochondrion"/>
    <property type="evidence" value="ECO:0007669"/>
    <property type="project" value="TreeGrafter"/>
</dbReference>
<keyword evidence="11" id="KW-0539">Nucleus</keyword>
<dbReference type="GO" id="GO:0006310">
    <property type="term" value="P:DNA recombination"/>
    <property type="evidence" value="ECO:0007669"/>
    <property type="project" value="UniProtKB-KW"/>
</dbReference>
<evidence type="ECO:0000256" key="9">
    <source>
        <dbReference type="ARBA" id="ARBA00023172"/>
    </source>
</evidence>
<reference evidence="18 19" key="1">
    <citation type="journal article" date="2018" name="Mol. Biol. Evol.">
        <title>Broad Genomic Sampling Reveals a Smut Pathogenic Ancestry of the Fungal Clade Ustilaginomycotina.</title>
        <authorList>
            <person name="Kijpornyongpan T."/>
            <person name="Mondo S.J."/>
            <person name="Barry K."/>
            <person name="Sandor L."/>
            <person name="Lee J."/>
            <person name="Lipzen A."/>
            <person name="Pangilinan J."/>
            <person name="LaButti K."/>
            <person name="Hainaut M."/>
            <person name="Henrissat B."/>
            <person name="Grigoriev I.V."/>
            <person name="Spatafora J.W."/>
            <person name="Aime M.C."/>
        </authorList>
    </citation>
    <scope>NUCLEOTIDE SEQUENCE [LARGE SCALE GENOMIC DNA]</scope>
    <source>
        <strain evidence="18 19">MCA 4718</strain>
    </source>
</reference>
<dbReference type="SUPFAM" id="SSF56091">
    <property type="entry name" value="DNA ligase/mRNA capping enzyme, catalytic domain"/>
    <property type="match status" value="1"/>
</dbReference>
<evidence type="ECO:0000256" key="14">
    <source>
        <dbReference type="RuleBase" id="RU000617"/>
    </source>
</evidence>
<dbReference type="GO" id="GO:0005524">
    <property type="term" value="F:ATP binding"/>
    <property type="evidence" value="ECO:0007669"/>
    <property type="project" value="UniProtKB-KW"/>
</dbReference>
<feature type="compositionally biased region" description="Polar residues" evidence="16">
    <location>
        <begin position="1"/>
        <end position="12"/>
    </location>
</feature>
<dbReference type="OrthoDB" id="206088at2759"/>
<feature type="compositionally biased region" description="Basic and acidic residues" evidence="16">
    <location>
        <begin position="58"/>
        <end position="67"/>
    </location>
</feature>
<dbReference type="GO" id="GO:1903461">
    <property type="term" value="P:Okazaki fragment processing involved in mitotic DNA replication"/>
    <property type="evidence" value="ECO:0007669"/>
    <property type="project" value="TreeGrafter"/>
</dbReference>
<evidence type="ECO:0000256" key="2">
    <source>
        <dbReference type="ARBA" id="ARBA00007572"/>
    </source>
</evidence>
<feature type="compositionally biased region" description="Acidic residues" evidence="16">
    <location>
        <begin position="184"/>
        <end position="201"/>
    </location>
</feature>
<comment type="similarity">
    <text evidence="2 15">Belongs to the ATP-dependent DNA ligase family.</text>
</comment>
<dbReference type="AlphaFoldDB" id="A0A316U6X2"/>
<evidence type="ECO:0000256" key="12">
    <source>
        <dbReference type="ARBA" id="ARBA00023306"/>
    </source>
</evidence>
<dbReference type="CDD" id="cd07900">
    <property type="entry name" value="Adenylation_DNA_ligase_I_Euk"/>
    <property type="match status" value="1"/>
</dbReference>
<dbReference type="InterPro" id="IPR036599">
    <property type="entry name" value="DNA_ligase_N_sf"/>
</dbReference>
<dbReference type="CDD" id="cd07969">
    <property type="entry name" value="OBF_DNA_ligase_I"/>
    <property type="match status" value="1"/>
</dbReference>